<evidence type="ECO:0000313" key="2">
    <source>
        <dbReference type="Proteomes" id="UP001297361"/>
    </source>
</evidence>
<proteinExistence type="predicted"/>
<accession>A0AAJ2X609</accession>
<evidence type="ECO:0000313" key="1">
    <source>
        <dbReference type="EMBL" id="MEC3889777.1"/>
    </source>
</evidence>
<dbReference type="AlphaFoldDB" id="A0AAJ2X609"/>
<dbReference type="Proteomes" id="UP001297361">
    <property type="component" value="Unassembled WGS sequence"/>
</dbReference>
<gene>
    <name evidence="1" type="ORF">LLE72_018980</name>
</gene>
<dbReference type="EMBL" id="JAJFNJ020000003">
    <property type="protein sequence ID" value="MEC3889777.1"/>
    <property type="molecule type" value="Genomic_DNA"/>
</dbReference>
<protein>
    <submittedName>
        <fullName evidence="1">Uncharacterized protein</fullName>
    </submittedName>
</protein>
<dbReference type="RefSeq" id="WP_161962697.1">
    <property type="nucleotide sequence ID" value="NZ_JAJFNJ020000003.1"/>
</dbReference>
<reference evidence="1" key="2">
    <citation type="submission" date="2024-01" db="EMBL/GenBank/DDBJ databases">
        <title>Long-read genome sequencing of X. campestris pv. papavericola.</title>
        <authorList>
            <person name="Hussain R.M.F."/>
            <person name="Greer S."/>
            <person name="Harrison J."/>
            <person name="Grant M."/>
            <person name="Vicente J."/>
            <person name="Studholme D.J."/>
        </authorList>
    </citation>
    <scope>NUCLEOTIDE SEQUENCE</scope>
    <source>
        <strain evidence="1">NCPPB 2970</strain>
    </source>
</reference>
<reference evidence="1" key="1">
    <citation type="submission" date="2021-10" db="EMBL/GenBank/DDBJ databases">
        <authorList>
            <person name="Hussein R."/>
            <person name="Harrison J."/>
            <person name="Studholme D.J."/>
            <person name="Vicente J."/>
            <person name="Grant M."/>
        </authorList>
    </citation>
    <scope>NUCLEOTIDE SEQUENCE</scope>
    <source>
        <strain evidence="1">NCPPB 2970</strain>
    </source>
</reference>
<sequence length="62" mass="6484">MQVLYEHVGFVLLEIMPGAHGRVWSSAGVTAGIDLTLGRALPRLLSQPCEEAGFAACAGTIT</sequence>
<comment type="caution">
    <text evidence="1">The sequence shown here is derived from an EMBL/GenBank/DDBJ whole genome shotgun (WGS) entry which is preliminary data.</text>
</comment>
<name>A0AAJ2X609_XANCA</name>
<organism evidence="1 2">
    <name type="scientific">Xanthomonas campestris pv. papavericola</name>
    <dbReference type="NCBI Taxonomy" id="487881"/>
    <lineage>
        <taxon>Bacteria</taxon>
        <taxon>Pseudomonadati</taxon>
        <taxon>Pseudomonadota</taxon>
        <taxon>Gammaproteobacteria</taxon>
        <taxon>Lysobacterales</taxon>
        <taxon>Lysobacteraceae</taxon>
        <taxon>Xanthomonas</taxon>
    </lineage>
</organism>